<gene>
    <name evidence="10" type="ORF">TCLT_LOCUS5489</name>
</gene>
<evidence type="ECO:0000313" key="12">
    <source>
        <dbReference type="WBParaSite" id="TCLT_0000550001-mRNA-1"/>
    </source>
</evidence>
<name>A0A158RBS9_THECL</name>
<keyword evidence="8" id="KW-0804">Transcription</keyword>
<dbReference type="Pfam" id="PF10155">
    <property type="entry name" value="CNOT11"/>
    <property type="match status" value="1"/>
</dbReference>
<comment type="subcellular location">
    <subcellularLocation>
        <location evidence="2">Cytoplasm</location>
    </subcellularLocation>
    <subcellularLocation>
        <location evidence="1">Nucleus</location>
    </subcellularLocation>
</comment>
<dbReference type="STRING" id="103827.A0A158RBS9"/>
<accession>A0A158RBS9</accession>
<dbReference type="OrthoDB" id="10265389at2759"/>
<dbReference type="GO" id="GO:0031047">
    <property type="term" value="P:regulatory ncRNA-mediated gene silencing"/>
    <property type="evidence" value="ECO:0007669"/>
    <property type="project" value="UniProtKB-KW"/>
</dbReference>
<evidence type="ECO:0000256" key="1">
    <source>
        <dbReference type="ARBA" id="ARBA00004123"/>
    </source>
</evidence>
<dbReference type="AlphaFoldDB" id="A0A158RBS9"/>
<dbReference type="GO" id="GO:0030014">
    <property type="term" value="C:CCR4-NOT complex"/>
    <property type="evidence" value="ECO:0007669"/>
    <property type="project" value="InterPro"/>
</dbReference>
<dbReference type="GO" id="GO:0005634">
    <property type="term" value="C:nucleus"/>
    <property type="evidence" value="ECO:0007669"/>
    <property type="project" value="UniProtKB-SubCell"/>
</dbReference>
<comment type="similarity">
    <text evidence="3">Belongs to the CNOT11 family.</text>
</comment>
<evidence type="ECO:0000256" key="2">
    <source>
        <dbReference type="ARBA" id="ARBA00004496"/>
    </source>
</evidence>
<evidence type="ECO:0000256" key="6">
    <source>
        <dbReference type="ARBA" id="ARBA00023015"/>
    </source>
</evidence>
<evidence type="ECO:0000256" key="9">
    <source>
        <dbReference type="ARBA" id="ARBA00023242"/>
    </source>
</evidence>
<protein>
    <recommendedName>
        <fullName evidence="4">CCR4-NOT transcription complex subunit 11</fullName>
    </recommendedName>
</protein>
<dbReference type="PANTHER" id="PTHR15975">
    <property type="entry name" value="CCR4-NOT TRANSCRIPTION COMPLEX SUBUNIT 11"/>
    <property type="match status" value="1"/>
</dbReference>
<proteinExistence type="inferred from homology"/>
<evidence type="ECO:0000256" key="5">
    <source>
        <dbReference type="ARBA" id="ARBA00022490"/>
    </source>
</evidence>
<dbReference type="InterPro" id="IPR019312">
    <property type="entry name" value="CNOT11"/>
</dbReference>
<reference evidence="12" key="1">
    <citation type="submission" date="2016-04" db="UniProtKB">
        <authorList>
            <consortium name="WormBaseParasite"/>
        </authorList>
    </citation>
    <scope>IDENTIFICATION</scope>
</reference>
<dbReference type="WBParaSite" id="TCLT_0000550001-mRNA-1">
    <property type="protein sequence ID" value="TCLT_0000550001-mRNA-1"/>
    <property type="gene ID" value="TCLT_0000550001"/>
</dbReference>
<evidence type="ECO:0000256" key="3">
    <source>
        <dbReference type="ARBA" id="ARBA00008030"/>
    </source>
</evidence>
<dbReference type="OMA" id="QCRQVRV"/>
<keyword evidence="11" id="KW-1185">Reference proteome</keyword>
<dbReference type="Proteomes" id="UP000276776">
    <property type="component" value="Unassembled WGS sequence"/>
</dbReference>
<dbReference type="GO" id="GO:0005737">
    <property type="term" value="C:cytoplasm"/>
    <property type="evidence" value="ECO:0007669"/>
    <property type="project" value="UniProtKB-SubCell"/>
</dbReference>
<keyword evidence="7" id="KW-0943">RNA-mediated gene silencing</keyword>
<sequence>MSPRISAKITAKDFDVILKQAFSGRHSCFSVGSAILLLFKQYCGAEHLRHRVILIYLLYRSPELDGGLRKNNIAENPFLCFFLTVMKYDSNSKDKHKDVELLGTSRIGPPEKYITGCLLTEALDKITPHSPVDIIMMKIPKEDFDIREHIMAIQDRQMNYPLITSVTIPAGFKVPSQKVKTLAEIQKLSSALILKLFKNCNLMDVLPPRFHRITPLLMPVSDDEVQFLFPCLLEPLWMETKVNKQRWPSSPTLSSSSTFSFVSATTNVSSTSDHDSLYMSCETSSCSLEKDEENSSVKLADDISNEEILTSKSSRSSVASDKKQSLSTAEAAELLKKSLVSIITRTDSQKLTEAIAKDPSLTKIVDIPLTKFDRYIDENPTIAAAVIVNRITENCYELPRFFKLLAKMKISVQAMEVVNKLCTQIEFPQEYLNSYITTCMRRCNEPGQTLFAQCRQVRVVCVFLSSLIRSRIWDVRPLSVELQAFVLKFNHVREAASLYQAILMALQPTLNSVVTSSKTSSSASLHATTSNLLTAPSTSINELSILRSSVSTVNIGNYTTNALKTTVPTTTNKYIFTSPCSLTTTVAPAATISVVLNADFAAISGNDQRKQ</sequence>
<dbReference type="PANTHER" id="PTHR15975:SF0">
    <property type="entry name" value="CCR4-NOT TRANSCRIPTION COMPLEX SUBUNIT 11"/>
    <property type="match status" value="1"/>
</dbReference>
<evidence type="ECO:0000313" key="10">
    <source>
        <dbReference type="EMBL" id="VDN02740.1"/>
    </source>
</evidence>
<evidence type="ECO:0000256" key="7">
    <source>
        <dbReference type="ARBA" id="ARBA00023158"/>
    </source>
</evidence>
<evidence type="ECO:0000256" key="8">
    <source>
        <dbReference type="ARBA" id="ARBA00023163"/>
    </source>
</evidence>
<keyword evidence="6" id="KW-0805">Transcription regulation</keyword>
<reference evidence="10 11" key="2">
    <citation type="submission" date="2018-11" db="EMBL/GenBank/DDBJ databases">
        <authorList>
            <consortium name="Pathogen Informatics"/>
        </authorList>
    </citation>
    <scope>NUCLEOTIDE SEQUENCE [LARGE SCALE GENOMIC DNA]</scope>
</reference>
<keyword evidence="9" id="KW-0539">Nucleus</keyword>
<dbReference type="EMBL" id="UYYF01004342">
    <property type="protein sequence ID" value="VDN02740.1"/>
    <property type="molecule type" value="Genomic_DNA"/>
</dbReference>
<evidence type="ECO:0000313" key="11">
    <source>
        <dbReference type="Proteomes" id="UP000276776"/>
    </source>
</evidence>
<organism evidence="12">
    <name type="scientific">Thelazia callipaeda</name>
    <name type="common">Oriental eyeworm</name>
    <name type="synonym">Parasitic nematode</name>
    <dbReference type="NCBI Taxonomy" id="103827"/>
    <lineage>
        <taxon>Eukaryota</taxon>
        <taxon>Metazoa</taxon>
        <taxon>Ecdysozoa</taxon>
        <taxon>Nematoda</taxon>
        <taxon>Chromadorea</taxon>
        <taxon>Rhabditida</taxon>
        <taxon>Spirurina</taxon>
        <taxon>Spiruromorpha</taxon>
        <taxon>Thelazioidea</taxon>
        <taxon>Thelaziidae</taxon>
        <taxon>Thelazia</taxon>
    </lineage>
</organism>
<keyword evidence="5" id="KW-0963">Cytoplasm</keyword>
<evidence type="ECO:0000256" key="4">
    <source>
        <dbReference type="ARBA" id="ARBA00014872"/>
    </source>
</evidence>